<dbReference type="PANTHER" id="PTHR33930">
    <property type="entry name" value="ALKYL HYDROPEROXIDE REDUCTASE AHPD"/>
    <property type="match status" value="1"/>
</dbReference>
<dbReference type="KEGG" id="cace:CACET_c11340"/>
<dbReference type="OrthoDB" id="9802489at2"/>
<dbReference type="SUPFAM" id="SSF69118">
    <property type="entry name" value="AhpD-like"/>
    <property type="match status" value="1"/>
</dbReference>
<dbReference type="STRING" id="84022.CACET_c11340"/>
<dbReference type="PATRIC" id="fig|84022.6.peg.1115"/>
<dbReference type="Proteomes" id="UP000035704">
    <property type="component" value="Chromosome"/>
</dbReference>
<dbReference type="EMBL" id="CP009687">
    <property type="protein sequence ID" value="AKL94599.1"/>
    <property type="molecule type" value="Genomic_DNA"/>
</dbReference>
<proteinExistence type="predicted"/>
<name>A0A0G3WAZ0_9CLOT</name>
<dbReference type="GO" id="GO:0051920">
    <property type="term" value="F:peroxiredoxin activity"/>
    <property type="evidence" value="ECO:0007669"/>
    <property type="project" value="InterPro"/>
</dbReference>
<organism evidence="2 3">
    <name type="scientific">Clostridium aceticum</name>
    <dbReference type="NCBI Taxonomy" id="84022"/>
    <lineage>
        <taxon>Bacteria</taxon>
        <taxon>Bacillati</taxon>
        <taxon>Bacillota</taxon>
        <taxon>Clostridia</taxon>
        <taxon>Eubacteriales</taxon>
        <taxon>Clostridiaceae</taxon>
        <taxon>Clostridium</taxon>
    </lineage>
</organism>
<evidence type="ECO:0000259" key="1">
    <source>
        <dbReference type="Pfam" id="PF02627"/>
    </source>
</evidence>
<accession>A0A0G3WAZ0</accession>
<dbReference type="AlphaFoldDB" id="A0A0G3WAZ0"/>
<dbReference type="Pfam" id="PF02627">
    <property type="entry name" value="CMD"/>
    <property type="match status" value="1"/>
</dbReference>
<dbReference type="Gene3D" id="1.20.1290.10">
    <property type="entry name" value="AhpD-like"/>
    <property type="match status" value="1"/>
</dbReference>
<protein>
    <submittedName>
        <fullName evidence="2">Carboxymuconolactone decarboxylase</fullName>
    </submittedName>
</protein>
<dbReference type="RefSeq" id="WP_044825452.1">
    <property type="nucleotide sequence ID" value="NZ_CP009687.1"/>
</dbReference>
<sequence length="113" mass="13111">MKDYFDNLDAIEKNLKYFTENHSEIYEAYEKFGKLVHVKGGPLDEKSRWLIKVALSTNSQYEYALRTHILKALKAGCTKEEIEHAILLVAPTCGFPRMMQGLLILRHVLKQQE</sequence>
<reference evidence="2 3" key="1">
    <citation type="submission" date="2014-10" db="EMBL/GenBank/DDBJ databases">
        <title>Genome sequence of Clostridium aceticum DSM 1496.</title>
        <authorList>
            <person name="Poehlein A."/>
            <person name="Schiel-Bengelsdorf B."/>
            <person name="Gottschalk G."/>
            <person name="Duerre P."/>
            <person name="Daniel R."/>
        </authorList>
    </citation>
    <scope>NUCLEOTIDE SEQUENCE [LARGE SCALE GENOMIC DNA]</scope>
    <source>
        <strain evidence="2 3">DSM 1496</strain>
    </source>
</reference>
<evidence type="ECO:0000313" key="2">
    <source>
        <dbReference type="EMBL" id="AKL94599.1"/>
    </source>
</evidence>
<dbReference type="InterPro" id="IPR003779">
    <property type="entry name" value="CMD-like"/>
</dbReference>
<evidence type="ECO:0000313" key="3">
    <source>
        <dbReference type="Proteomes" id="UP000035704"/>
    </source>
</evidence>
<feature type="domain" description="Carboxymuconolactone decarboxylase-like" evidence="1">
    <location>
        <begin position="24"/>
        <end position="105"/>
    </location>
</feature>
<keyword evidence="3" id="KW-1185">Reference proteome</keyword>
<gene>
    <name evidence="2" type="ORF">CACET_c11340</name>
</gene>
<dbReference type="InterPro" id="IPR029032">
    <property type="entry name" value="AhpD-like"/>
</dbReference>
<dbReference type="PANTHER" id="PTHR33930:SF2">
    <property type="entry name" value="BLR3452 PROTEIN"/>
    <property type="match status" value="1"/>
</dbReference>